<reference evidence="1 2" key="1">
    <citation type="submission" date="2020-03" db="EMBL/GenBank/DDBJ databases">
        <title>Sequencing the genomes of 1000 actinobacteria strains.</title>
        <authorList>
            <person name="Klenk H.-P."/>
        </authorList>
    </citation>
    <scope>NUCLEOTIDE SEQUENCE [LARGE SCALE GENOMIC DNA]</scope>
    <source>
        <strain evidence="1 2">DSM 44556</strain>
    </source>
</reference>
<evidence type="ECO:0000313" key="2">
    <source>
        <dbReference type="Proteomes" id="UP000547444"/>
    </source>
</evidence>
<dbReference type="InterPro" id="IPR036250">
    <property type="entry name" value="AcylCo_DH-like_C"/>
</dbReference>
<proteinExistence type="predicted"/>
<dbReference type="Proteomes" id="UP000547444">
    <property type="component" value="Unassembled WGS sequence"/>
</dbReference>
<evidence type="ECO:0000313" key="1">
    <source>
        <dbReference type="EMBL" id="NIH94523.1"/>
    </source>
</evidence>
<keyword evidence="2" id="KW-1185">Reference proteome</keyword>
<accession>A0A7X5TXE8</accession>
<organism evidence="1 2">
    <name type="scientific">Mycolicibacterium fluoranthenivorans</name>
    <dbReference type="NCBI Taxonomy" id="258505"/>
    <lineage>
        <taxon>Bacteria</taxon>
        <taxon>Bacillati</taxon>
        <taxon>Actinomycetota</taxon>
        <taxon>Actinomycetes</taxon>
        <taxon>Mycobacteriales</taxon>
        <taxon>Mycobacteriaceae</taxon>
        <taxon>Mycolicibacterium</taxon>
    </lineage>
</organism>
<gene>
    <name evidence="1" type="ORF">FHU31_001479</name>
</gene>
<dbReference type="AlphaFoldDB" id="A0A7X5TXE8"/>
<dbReference type="GO" id="GO:0016627">
    <property type="term" value="F:oxidoreductase activity, acting on the CH-CH group of donors"/>
    <property type="evidence" value="ECO:0007669"/>
    <property type="project" value="InterPro"/>
</dbReference>
<name>A0A7X5TXE8_9MYCO</name>
<comment type="caution">
    <text evidence="1">The sequence shown here is derived from an EMBL/GenBank/DDBJ whole genome shotgun (WGS) entry which is preliminary data.</text>
</comment>
<dbReference type="EMBL" id="JAANOW010000001">
    <property type="protein sequence ID" value="NIH94523.1"/>
    <property type="molecule type" value="Genomic_DNA"/>
</dbReference>
<sequence length="107" mass="11260">MVLAQALANAAITAADVPAFDSSQPFAVTAAAAARSALCPRIEYVGVRKVFGRPLAEFENTWFRLAELSATMATNAASGAFADARFLRLAAQRFSDPRTALAGRIGL</sequence>
<dbReference type="SUPFAM" id="SSF47203">
    <property type="entry name" value="Acyl-CoA dehydrogenase C-terminal domain-like"/>
    <property type="match status" value="1"/>
</dbReference>
<dbReference type="RefSeq" id="WP_167157075.1">
    <property type="nucleotide sequence ID" value="NZ_JAANOW010000001.1"/>
</dbReference>
<protein>
    <submittedName>
        <fullName evidence="1">Uncharacterized protein</fullName>
    </submittedName>
</protein>
<dbReference type="Gene3D" id="1.20.140.10">
    <property type="entry name" value="Butyryl-CoA Dehydrogenase, subunit A, domain 3"/>
    <property type="match status" value="1"/>
</dbReference>